<feature type="region of interest" description="Disordered" evidence="5">
    <location>
        <begin position="146"/>
        <end position="165"/>
    </location>
</feature>
<feature type="domain" description="RING-type" evidence="6">
    <location>
        <begin position="319"/>
        <end position="375"/>
    </location>
</feature>
<feature type="compositionally biased region" description="Low complexity" evidence="5">
    <location>
        <begin position="91"/>
        <end position="113"/>
    </location>
</feature>
<dbReference type="PROSITE" id="PS00518">
    <property type="entry name" value="ZF_RING_1"/>
    <property type="match status" value="1"/>
</dbReference>
<sequence>MDGLVAFTNHPKGYIVNEKVKCAKMDCKGDDFDKFESFVKSTLSGTVGHFIKSKHKVINDDTDDEIVAITGNSDNLYKQINTDREDHVNDSSSSSSSHGSSLSSGNTSTNTISRLSKRPIASPAGLAENFATENIIIDLPLNNPTTRASSNPSHSMPALSASTDSIDNSIDKVDNICSKRTKLSSSVNNTENTIVGTSDEIIIIDEELTNSDTGSDVMVVGAKIPSIRQPFGSLPVERFLNDYFPQWYNPKDDLVIGPSLVHPKNSQNLHFQKLSKKIPKNAAPPTTADDDCVPLTPSETQECLWREKFLDTLEYFLKCPICYRTVHRIGQVDSYHGSKSFTHTSRLMYSTKCGHIFCNKCIDYVRKKKQCAICRKPIRDKNQYHPLYL</sequence>
<name>A0A1R4AB39_BABMR</name>
<dbReference type="InterPro" id="IPR047134">
    <property type="entry name" value="RNF4"/>
</dbReference>
<dbReference type="InterPro" id="IPR017907">
    <property type="entry name" value="Znf_RING_CS"/>
</dbReference>
<evidence type="ECO:0000256" key="5">
    <source>
        <dbReference type="SAM" id="MobiDB-lite"/>
    </source>
</evidence>
<keyword evidence="8" id="KW-1185">Reference proteome</keyword>
<keyword evidence="2 4" id="KW-0863">Zinc-finger</keyword>
<dbReference type="AlphaFoldDB" id="A0A1R4AB39"/>
<dbReference type="PROSITE" id="PS50089">
    <property type="entry name" value="ZF_RING_2"/>
    <property type="match status" value="1"/>
</dbReference>
<dbReference type="PANTHER" id="PTHR23041:SF78">
    <property type="entry name" value="E3 UBIQUITIN-PROTEIN LIGASE RNF4"/>
    <property type="match status" value="1"/>
</dbReference>
<feature type="region of interest" description="Disordered" evidence="5">
    <location>
        <begin position="85"/>
        <end position="115"/>
    </location>
</feature>
<evidence type="ECO:0000313" key="7">
    <source>
        <dbReference type="EMBL" id="SJK86144.1"/>
    </source>
</evidence>
<evidence type="ECO:0000259" key="6">
    <source>
        <dbReference type="PROSITE" id="PS50089"/>
    </source>
</evidence>
<reference evidence="7 8" key="3">
    <citation type="journal article" date="2016" name="Sci. Rep.">
        <title>Genome-wide diversity and gene expression profiling of Babesia microti isolates identify polymorphic genes that mediate host-pathogen interactions.</title>
        <authorList>
            <person name="Silva J.C."/>
            <person name="Cornillot E."/>
            <person name="McCracken C."/>
            <person name="Usmani-Brown S."/>
            <person name="Dwivedi A."/>
            <person name="Ifeonu O.O."/>
            <person name="Crabtree J."/>
            <person name="Gotia H.T."/>
            <person name="Virji A.Z."/>
            <person name="Reynes C."/>
            <person name="Colinge J."/>
            <person name="Kumar V."/>
            <person name="Lawres L."/>
            <person name="Pazzi J.E."/>
            <person name="Pablo J.V."/>
            <person name="Hung C."/>
            <person name="Brancato J."/>
            <person name="Kumari P."/>
            <person name="Orvis J."/>
            <person name="Tretina K."/>
            <person name="Chibucos M."/>
            <person name="Ott S."/>
            <person name="Sadzewicz L."/>
            <person name="Sengamalay N."/>
            <person name="Shetty A.C."/>
            <person name="Su Q."/>
            <person name="Tallon L."/>
            <person name="Fraser C.M."/>
            <person name="Frutos R."/>
            <person name="Molina D.M."/>
            <person name="Krause P.J."/>
            <person name="Ben Mamoun C."/>
        </authorList>
    </citation>
    <scope>NUCLEOTIDE SEQUENCE [LARGE SCALE GENOMIC DNA]</scope>
    <source>
        <strain evidence="7 8">RI</strain>
    </source>
</reference>
<accession>A0A1R4AB39</accession>
<dbReference type="EMBL" id="FO082872">
    <property type="protein sequence ID" value="SJK86144.1"/>
    <property type="molecule type" value="Genomic_DNA"/>
</dbReference>
<evidence type="ECO:0000256" key="2">
    <source>
        <dbReference type="ARBA" id="ARBA00022771"/>
    </source>
</evidence>
<dbReference type="InterPro" id="IPR013083">
    <property type="entry name" value="Znf_RING/FYVE/PHD"/>
</dbReference>
<proteinExistence type="predicted"/>
<dbReference type="SUPFAM" id="SSF57850">
    <property type="entry name" value="RING/U-box"/>
    <property type="match status" value="1"/>
</dbReference>
<protein>
    <recommendedName>
        <fullName evidence="6">RING-type domain-containing protein</fullName>
    </recommendedName>
</protein>
<keyword evidence="3" id="KW-0862">Zinc</keyword>
<reference evidence="7 8" key="2">
    <citation type="journal article" date="2013" name="PLoS ONE">
        <title>Whole genome mapping and re-organization of the nuclear and mitochondrial genomes of Babesia microti isolates.</title>
        <authorList>
            <person name="Cornillot E."/>
            <person name="Dassouli A."/>
            <person name="Garg A."/>
            <person name="Pachikara N."/>
            <person name="Randazzo S."/>
            <person name="Depoix D."/>
            <person name="Carcy B."/>
            <person name="Delbecq S."/>
            <person name="Frutos R."/>
            <person name="Silva J.C."/>
            <person name="Sutton R."/>
            <person name="Krause P.J."/>
            <person name="Mamoun C.B."/>
        </authorList>
    </citation>
    <scope>NUCLEOTIDE SEQUENCE [LARGE SCALE GENOMIC DNA]</scope>
    <source>
        <strain evidence="7 8">RI</strain>
    </source>
</reference>
<dbReference type="InterPro" id="IPR001841">
    <property type="entry name" value="Znf_RING"/>
</dbReference>
<dbReference type="RefSeq" id="XP_021338337.1">
    <property type="nucleotide sequence ID" value="XM_021481731.1"/>
</dbReference>
<evidence type="ECO:0000256" key="4">
    <source>
        <dbReference type="PROSITE-ProRule" id="PRU00175"/>
    </source>
</evidence>
<evidence type="ECO:0000256" key="3">
    <source>
        <dbReference type="ARBA" id="ARBA00022833"/>
    </source>
</evidence>
<dbReference type="GO" id="GO:0045944">
    <property type="term" value="P:positive regulation of transcription by RNA polymerase II"/>
    <property type="evidence" value="ECO:0007669"/>
    <property type="project" value="TreeGrafter"/>
</dbReference>
<keyword evidence="1" id="KW-0479">Metal-binding</keyword>
<evidence type="ECO:0000313" key="8">
    <source>
        <dbReference type="Proteomes" id="UP000002899"/>
    </source>
</evidence>
<dbReference type="PANTHER" id="PTHR23041">
    <property type="entry name" value="RING FINGER DOMAIN-CONTAINING"/>
    <property type="match status" value="1"/>
</dbReference>
<dbReference type="SMART" id="SM00184">
    <property type="entry name" value="RING"/>
    <property type="match status" value="1"/>
</dbReference>
<dbReference type="GeneID" id="24424551"/>
<dbReference type="GO" id="GO:0008270">
    <property type="term" value="F:zinc ion binding"/>
    <property type="evidence" value="ECO:0007669"/>
    <property type="project" value="UniProtKB-KW"/>
</dbReference>
<evidence type="ECO:0000256" key="1">
    <source>
        <dbReference type="ARBA" id="ARBA00022723"/>
    </source>
</evidence>
<organism evidence="7 8">
    <name type="scientific">Babesia microti (strain RI)</name>
    <dbReference type="NCBI Taxonomy" id="1133968"/>
    <lineage>
        <taxon>Eukaryota</taxon>
        <taxon>Sar</taxon>
        <taxon>Alveolata</taxon>
        <taxon>Apicomplexa</taxon>
        <taxon>Aconoidasida</taxon>
        <taxon>Piroplasmida</taxon>
        <taxon>Babesiidae</taxon>
        <taxon>Babesia</taxon>
    </lineage>
</organism>
<dbReference type="Gene3D" id="3.30.40.10">
    <property type="entry name" value="Zinc/RING finger domain, C3HC4 (zinc finger)"/>
    <property type="match status" value="1"/>
</dbReference>
<gene>
    <name evidence="7" type="ORF">BMR1_02g03845</name>
</gene>
<dbReference type="Proteomes" id="UP000002899">
    <property type="component" value="Chromosome II"/>
</dbReference>
<reference evidence="7 8" key="1">
    <citation type="journal article" date="2012" name="Nucleic Acids Res.">
        <title>Sequencing of the smallest Apicomplexan genome from the human pathogen Babesia microti.</title>
        <authorList>
            <person name="Cornillot E."/>
            <person name="Hadj-Kaddour K."/>
            <person name="Dassouli A."/>
            <person name="Noel B."/>
            <person name="Ranwez V."/>
            <person name="Vacherie B."/>
            <person name="Augagneur Y."/>
            <person name="Bres V."/>
            <person name="Duclos A."/>
            <person name="Randazzo S."/>
            <person name="Carcy B."/>
            <person name="Debierre-Grockiego F."/>
            <person name="Delbecq S."/>
            <person name="Moubri-Menage K."/>
            <person name="Shams-Eldin H."/>
            <person name="Usmani-Brown S."/>
            <person name="Bringaud F."/>
            <person name="Wincker P."/>
            <person name="Vivares C.P."/>
            <person name="Schwarz R.T."/>
            <person name="Schetters T.P."/>
            <person name="Krause P.J."/>
            <person name="Gorenflot A."/>
            <person name="Berry V."/>
            <person name="Barbe V."/>
            <person name="Ben Mamoun C."/>
        </authorList>
    </citation>
    <scope>NUCLEOTIDE SEQUENCE [LARGE SCALE GENOMIC DNA]</scope>
    <source>
        <strain evidence="7 8">RI</strain>
    </source>
</reference>
<dbReference type="OrthoDB" id="6105938at2759"/>
<dbReference type="VEuPathDB" id="PiroplasmaDB:BMR1_02g03845"/>
<dbReference type="KEGG" id="bmic:BMR1_02g03845"/>